<dbReference type="PROSITE" id="PS50088">
    <property type="entry name" value="ANK_REPEAT"/>
    <property type="match status" value="2"/>
</dbReference>
<evidence type="ECO:0000256" key="1">
    <source>
        <dbReference type="ARBA" id="ARBA00022737"/>
    </source>
</evidence>
<reference evidence="5" key="1">
    <citation type="journal article" date="2023" name="PhytoFront">
        <title>Draft Genome Resources of Seven Strains of Tilletia horrida, Causal Agent of Kernel Smut of Rice.</title>
        <authorList>
            <person name="Khanal S."/>
            <person name="Antony Babu S."/>
            <person name="Zhou X.G."/>
        </authorList>
    </citation>
    <scope>NUCLEOTIDE SEQUENCE</scope>
    <source>
        <strain evidence="5">TX3</strain>
    </source>
</reference>
<feature type="repeat" description="ANK" evidence="3">
    <location>
        <begin position="44"/>
        <end position="76"/>
    </location>
</feature>
<proteinExistence type="predicted"/>
<dbReference type="Gene3D" id="1.25.40.20">
    <property type="entry name" value="Ankyrin repeat-containing domain"/>
    <property type="match status" value="1"/>
</dbReference>
<evidence type="ECO:0008006" key="7">
    <source>
        <dbReference type="Google" id="ProtNLM"/>
    </source>
</evidence>
<evidence type="ECO:0000313" key="5">
    <source>
        <dbReference type="EMBL" id="KAK0533323.1"/>
    </source>
</evidence>
<feature type="compositionally biased region" description="Acidic residues" evidence="4">
    <location>
        <begin position="152"/>
        <end position="169"/>
    </location>
</feature>
<dbReference type="InterPro" id="IPR002110">
    <property type="entry name" value="Ankyrin_rpt"/>
</dbReference>
<evidence type="ECO:0000256" key="4">
    <source>
        <dbReference type="SAM" id="MobiDB-lite"/>
    </source>
</evidence>
<evidence type="ECO:0000256" key="3">
    <source>
        <dbReference type="PROSITE-ProRule" id="PRU00023"/>
    </source>
</evidence>
<dbReference type="SMART" id="SM00248">
    <property type="entry name" value="ANK"/>
    <property type="match status" value="3"/>
</dbReference>
<keyword evidence="2 3" id="KW-0040">ANK repeat</keyword>
<dbReference type="SUPFAM" id="SSF48403">
    <property type="entry name" value="Ankyrin repeat"/>
    <property type="match status" value="1"/>
</dbReference>
<dbReference type="AlphaFoldDB" id="A0AAN6GF02"/>
<dbReference type="GO" id="GO:0004842">
    <property type="term" value="F:ubiquitin-protein transferase activity"/>
    <property type="evidence" value="ECO:0007669"/>
    <property type="project" value="TreeGrafter"/>
</dbReference>
<accession>A0AAN6GF02</accession>
<comment type="caution">
    <text evidence="5">The sequence shown here is derived from an EMBL/GenBank/DDBJ whole genome shotgun (WGS) entry which is preliminary data.</text>
</comment>
<dbReference type="PROSITE" id="PS50297">
    <property type="entry name" value="ANK_REP_REGION"/>
    <property type="match status" value="2"/>
</dbReference>
<dbReference type="Pfam" id="PF12796">
    <property type="entry name" value="Ank_2"/>
    <property type="match status" value="1"/>
</dbReference>
<sequence length="169" mass="17972">MADEEGANPNQRLLFAARTDNLEMLQEVLALPAGAFDVNFADGLGNTALHYAAASASTSVLPALLEEEVDVDLQNKLEGNTPLHEALRIEDEDERAWIVDQLLEAGADPRIPNKEGDKPADCVSAATPAGQKLRDTLRHAEATAGIAISDVAQDDDDDEADDGPPSDDD</sequence>
<evidence type="ECO:0000313" key="6">
    <source>
        <dbReference type="Proteomes" id="UP001176521"/>
    </source>
</evidence>
<feature type="repeat" description="ANK" evidence="3">
    <location>
        <begin position="78"/>
        <end position="114"/>
    </location>
</feature>
<gene>
    <name evidence="5" type="ORF">OC842_002994</name>
</gene>
<dbReference type="InterPro" id="IPR036770">
    <property type="entry name" value="Ankyrin_rpt-contain_sf"/>
</dbReference>
<dbReference type="EMBL" id="JAPDMQ010000139">
    <property type="protein sequence ID" value="KAK0533323.1"/>
    <property type="molecule type" value="Genomic_DNA"/>
</dbReference>
<protein>
    <recommendedName>
        <fullName evidence="7">Ankyrin</fullName>
    </recommendedName>
</protein>
<evidence type="ECO:0000256" key="2">
    <source>
        <dbReference type="ARBA" id="ARBA00023043"/>
    </source>
</evidence>
<keyword evidence="6" id="KW-1185">Reference proteome</keyword>
<dbReference type="PRINTS" id="PR01415">
    <property type="entry name" value="ANKYRIN"/>
</dbReference>
<name>A0AAN6GF02_9BASI</name>
<feature type="region of interest" description="Disordered" evidence="4">
    <location>
        <begin position="144"/>
        <end position="169"/>
    </location>
</feature>
<dbReference type="Proteomes" id="UP001176521">
    <property type="component" value="Unassembled WGS sequence"/>
</dbReference>
<organism evidence="5 6">
    <name type="scientific">Tilletia horrida</name>
    <dbReference type="NCBI Taxonomy" id="155126"/>
    <lineage>
        <taxon>Eukaryota</taxon>
        <taxon>Fungi</taxon>
        <taxon>Dikarya</taxon>
        <taxon>Basidiomycota</taxon>
        <taxon>Ustilaginomycotina</taxon>
        <taxon>Exobasidiomycetes</taxon>
        <taxon>Tilletiales</taxon>
        <taxon>Tilletiaceae</taxon>
        <taxon>Tilletia</taxon>
    </lineage>
</organism>
<dbReference type="GO" id="GO:0085020">
    <property type="term" value="P:protein K6-linked ubiquitination"/>
    <property type="evidence" value="ECO:0007669"/>
    <property type="project" value="TreeGrafter"/>
</dbReference>
<dbReference type="PANTHER" id="PTHR24171">
    <property type="entry name" value="ANKYRIN REPEAT DOMAIN-CONTAINING PROTEIN 39-RELATED"/>
    <property type="match status" value="1"/>
</dbReference>
<keyword evidence="1" id="KW-0677">Repeat</keyword>
<dbReference type="PANTHER" id="PTHR24171:SF8">
    <property type="entry name" value="BRCA1-ASSOCIATED RING DOMAIN PROTEIN 1"/>
    <property type="match status" value="1"/>
</dbReference>